<reference evidence="2 3" key="1">
    <citation type="submission" date="2019-12" db="EMBL/GenBank/DDBJ databases">
        <authorList>
            <person name="Huq M.A."/>
        </authorList>
    </citation>
    <scope>NUCLEOTIDE SEQUENCE [LARGE SCALE GENOMIC DNA]</scope>
    <source>
        <strain evidence="2 3">MAH-25</strain>
    </source>
</reference>
<dbReference type="Gene3D" id="3.40.190.10">
    <property type="entry name" value="Periplasmic binding protein-like II"/>
    <property type="match status" value="1"/>
</dbReference>
<name>A0A6N8IR80_9BURK</name>
<proteinExistence type="inferred from homology"/>
<comment type="caution">
    <text evidence="2">The sequence shown here is derived from an EMBL/GenBank/DDBJ whole genome shotgun (WGS) entry which is preliminary data.</text>
</comment>
<evidence type="ECO:0000313" key="3">
    <source>
        <dbReference type="Proteomes" id="UP000469385"/>
    </source>
</evidence>
<dbReference type="AlphaFoldDB" id="A0A6N8IR80"/>
<sequence>MRTRRARRQPMPLSNDTDGLRRRALVQALACAPLAAAGLARAQPAPFPSRPVKLLSGATAGSASDVIARAVGEKLQAEFGVPVVIENRAGASGALAVQATLAAPGDGHTILVYTAAHTVVPLISKVGWDPVKDFSAVAPLAVVPNVLVVAPAKGWRSVRDLVEAARARPGALNYASVGIGTATWMSAEKFKAAVGIDALHVPYKGSPEAIAETMAGRVDYFFAPLVSALPQIKAGKLQALALGTPKRSQQLPDVPTLGESGIAGADYLFWIGMLVPSRTPRELVQKIHAATSRALQAPEVRERYAGLGAEPLALAPEQFDALIREEMVANAAIVRAAGIKPE</sequence>
<dbReference type="PIRSF" id="PIRSF017082">
    <property type="entry name" value="YflP"/>
    <property type="match status" value="1"/>
</dbReference>
<dbReference type="InterPro" id="IPR042100">
    <property type="entry name" value="Bug_dom1"/>
</dbReference>
<protein>
    <submittedName>
        <fullName evidence="2">Tripartite tricarboxylate transporter substrate binding protein</fullName>
    </submittedName>
</protein>
<dbReference type="Pfam" id="PF03401">
    <property type="entry name" value="TctC"/>
    <property type="match status" value="1"/>
</dbReference>
<dbReference type="EMBL" id="WSEL01000003">
    <property type="protein sequence ID" value="MVQ29401.1"/>
    <property type="molecule type" value="Genomic_DNA"/>
</dbReference>
<dbReference type="SUPFAM" id="SSF53850">
    <property type="entry name" value="Periplasmic binding protein-like II"/>
    <property type="match status" value="1"/>
</dbReference>
<organism evidence="2 3">
    <name type="scientific">Ramlibacter pinisoli</name>
    <dbReference type="NCBI Taxonomy" id="2682844"/>
    <lineage>
        <taxon>Bacteria</taxon>
        <taxon>Pseudomonadati</taxon>
        <taxon>Pseudomonadota</taxon>
        <taxon>Betaproteobacteria</taxon>
        <taxon>Burkholderiales</taxon>
        <taxon>Comamonadaceae</taxon>
        <taxon>Ramlibacter</taxon>
    </lineage>
</organism>
<comment type="similarity">
    <text evidence="1">Belongs to the UPF0065 (bug) family.</text>
</comment>
<keyword evidence="3" id="KW-1185">Reference proteome</keyword>
<evidence type="ECO:0000256" key="1">
    <source>
        <dbReference type="ARBA" id="ARBA00006987"/>
    </source>
</evidence>
<dbReference type="Gene3D" id="3.40.190.150">
    <property type="entry name" value="Bordetella uptake gene, domain 1"/>
    <property type="match status" value="1"/>
</dbReference>
<dbReference type="InterPro" id="IPR005064">
    <property type="entry name" value="BUG"/>
</dbReference>
<dbReference type="PANTHER" id="PTHR42928:SF5">
    <property type="entry name" value="BLR1237 PROTEIN"/>
    <property type="match status" value="1"/>
</dbReference>
<gene>
    <name evidence="2" type="ORF">GON04_08080</name>
</gene>
<dbReference type="PANTHER" id="PTHR42928">
    <property type="entry name" value="TRICARBOXYLATE-BINDING PROTEIN"/>
    <property type="match status" value="1"/>
</dbReference>
<dbReference type="Proteomes" id="UP000469385">
    <property type="component" value="Unassembled WGS sequence"/>
</dbReference>
<accession>A0A6N8IR80</accession>
<evidence type="ECO:0000313" key="2">
    <source>
        <dbReference type="EMBL" id="MVQ29401.1"/>
    </source>
</evidence>